<feature type="transmembrane region" description="Helical" evidence="6">
    <location>
        <begin position="62"/>
        <end position="86"/>
    </location>
</feature>
<feature type="transmembrane region" description="Helical" evidence="6">
    <location>
        <begin position="173"/>
        <end position="195"/>
    </location>
</feature>
<dbReference type="PANTHER" id="PTHR30482">
    <property type="entry name" value="HIGH-AFFINITY BRANCHED-CHAIN AMINO ACID TRANSPORT SYSTEM PERMEASE"/>
    <property type="match status" value="1"/>
</dbReference>
<dbReference type="RefSeq" id="WP_096400112.1">
    <property type="nucleotide sequence ID" value="NZ_AP017368.1"/>
</dbReference>
<evidence type="ECO:0000313" key="8">
    <source>
        <dbReference type="Proteomes" id="UP000242645"/>
    </source>
</evidence>
<feature type="transmembrane region" description="Helical" evidence="6">
    <location>
        <begin position="265"/>
        <end position="286"/>
    </location>
</feature>
<dbReference type="PANTHER" id="PTHR30482:SF10">
    <property type="entry name" value="HIGH-AFFINITY BRANCHED-CHAIN AMINO ACID TRANSPORT PROTEIN BRAE"/>
    <property type="match status" value="1"/>
</dbReference>
<evidence type="ECO:0000256" key="1">
    <source>
        <dbReference type="ARBA" id="ARBA00004651"/>
    </source>
</evidence>
<keyword evidence="3 6" id="KW-0812">Transmembrane</keyword>
<feature type="transmembrane region" description="Helical" evidence="6">
    <location>
        <begin position="129"/>
        <end position="153"/>
    </location>
</feature>
<comment type="subcellular location">
    <subcellularLocation>
        <location evidence="1">Cell membrane</location>
        <topology evidence="1">Multi-pass membrane protein</topology>
    </subcellularLocation>
</comment>
<keyword evidence="8" id="KW-1185">Reference proteome</keyword>
<reference evidence="7 8" key="1">
    <citation type="journal article" date="2017" name="ISME J.">
        <title>Genome of 'Ca. Desulfovibrio trichonymphae', an H2-oxidizing bacterium in a tripartite symbiotic system within a protist cell in the termite gut.</title>
        <authorList>
            <person name="Kuwahara H."/>
            <person name="Yuki M."/>
            <person name="Izawa K."/>
            <person name="Ohkuma M."/>
            <person name="Hongoh Y."/>
        </authorList>
    </citation>
    <scope>NUCLEOTIDE SEQUENCE [LARGE SCALE GENOMIC DNA]</scope>
    <source>
        <strain evidence="7 8">Rs-N31</strain>
    </source>
</reference>
<gene>
    <name evidence="7" type="primary">livM</name>
    <name evidence="7" type="ORF">RSDT_1000</name>
</gene>
<feature type="transmembrane region" description="Helical" evidence="6">
    <location>
        <begin position="7"/>
        <end position="25"/>
    </location>
</feature>
<dbReference type="KEGG" id="dtr:RSDT_1000"/>
<dbReference type="InterPro" id="IPR001851">
    <property type="entry name" value="ABC_transp_permease"/>
</dbReference>
<sequence length="358" mass="39164">MQRRTLNIIFLLAAVALVIAAHLGLLDNYTLTILMFMGINCVFAASLNLVNGYMGEFSCGHAGFMCVGAYVGSLMSVGLFTSSKFFGGPLLPPELAPFLFPLVLLAATLVSALFGLIVALPSFHTRDDYLAIITIAANYIIISIVENIDVIGGPRGFSGMKKTINAMHGVIDIPWMLIWVIISTVICITVLYRLVTSTYGKGIAAVCQNEVAAEIMGVNTNRVKIMAFMVSSGMAGLSGALYAHVYGYVNAQAFNILKSTEGLVMVYLGGMGSLSGVLLAAIVFTLLIEMLRFFIPMLNGTLHAMSLLPADLEVSQIWKWVIIPLILILLMQFRPEGFFGNRELTHIFPRLRRWIYFR</sequence>
<dbReference type="GO" id="GO:0015658">
    <property type="term" value="F:branched-chain amino acid transmembrane transporter activity"/>
    <property type="evidence" value="ECO:0007669"/>
    <property type="project" value="InterPro"/>
</dbReference>
<name>A0A1J1E4Y0_9BACT</name>
<accession>A0A1J1E4Y0</accession>
<feature type="transmembrane region" description="Helical" evidence="6">
    <location>
        <begin position="225"/>
        <end position="245"/>
    </location>
</feature>
<dbReference type="Pfam" id="PF02653">
    <property type="entry name" value="BPD_transp_2"/>
    <property type="match status" value="1"/>
</dbReference>
<evidence type="ECO:0000313" key="7">
    <source>
        <dbReference type="EMBL" id="BAV92512.1"/>
    </source>
</evidence>
<dbReference type="OrthoDB" id="9780757at2"/>
<evidence type="ECO:0000256" key="2">
    <source>
        <dbReference type="ARBA" id="ARBA00022475"/>
    </source>
</evidence>
<feature type="transmembrane region" description="Helical" evidence="6">
    <location>
        <begin position="98"/>
        <end position="120"/>
    </location>
</feature>
<feature type="transmembrane region" description="Helical" evidence="6">
    <location>
        <begin position="31"/>
        <end position="50"/>
    </location>
</feature>
<keyword evidence="2" id="KW-1003">Cell membrane</keyword>
<dbReference type="CDD" id="cd06581">
    <property type="entry name" value="TM_PBP1_LivM_like"/>
    <property type="match status" value="1"/>
</dbReference>
<evidence type="ECO:0000256" key="4">
    <source>
        <dbReference type="ARBA" id="ARBA00022989"/>
    </source>
</evidence>
<protein>
    <submittedName>
        <fullName evidence="7">Branched-chain amino acid ABC transporter permease LivM</fullName>
    </submittedName>
</protein>
<evidence type="ECO:0000256" key="3">
    <source>
        <dbReference type="ARBA" id="ARBA00022692"/>
    </source>
</evidence>
<dbReference type="Proteomes" id="UP000242645">
    <property type="component" value="Chromosome"/>
</dbReference>
<organism evidence="7 8">
    <name type="scientific">Candidatus Desulfovibrio trichonymphae</name>
    <dbReference type="NCBI Taxonomy" id="1725232"/>
    <lineage>
        <taxon>Bacteria</taxon>
        <taxon>Pseudomonadati</taxon>
        <taxon>Thermodesulfobacteriota</taxon>
        <taxon>Desulfovibrionia</taxon>
        <taxon>Desulfovibrionales</taxon>
        <taxon>Desulfovibrionaceae</taxon>
        <taxon>Desulfovibrio</taxon>
    </lineage>
</organism>
<dbReference type="EMBL" id="AP017368">
    <property type="protein sequence ID" value="BAV92512.1"/>
    <property type="molecule type" value="Genomic_DNA"/>
</dbReference>
<proteinExistence type="predicted"/>
<keyword evidence="5 6" id="KW-0472">Membrane</keyword>
<keyword evidence="4 6" id="KW-1133">Transmembrane helix</keyword>
<dbReference type="AlphaFoldDB" id="A0A1J1E4Y0"/>
<dbReference type="GO" id="GO:0005886">
    <property type="term" value="C:plasma membrane"/>
    <property type="evidence" value="ECO:0007669"/>
    <property type="project" value="UniProtKB-SubCell"/>
</dbReference>
<evidence type="ECO:0000256" key="5">
    <source>
        <dbReference type="ARBA" id="ARBA00023136"/>
    </source>
</evidence>
<dbReference type="InterPro" id="IPR043428">
    <property type="entry name" value="LivM-like"/>
</dbReference>
<evidence type="ECO:0000256" key="6">
    <source>
        <dbReference type="SAM" id="Phobius"/>
    </source>
</evidence>